<dbReference type="RefSeq" id="WP_006889578.1">
    <property type="nucleotide sequence ID" value="NZ_JH109152.1"/>
</dbReference>
<keyword evidence="2" id="KW-1185">Reference proteome</keyword>
<proteinExistence type="predicted"/>
<dbReference type="Proteomes" id="UP000004664">
    <property type="component" value="Unassembled WGS sequence"/>
</dbReference>
<name>G3IUR3_METTV</name>
<protein>
    <submittedName>
        <fullName evidence="1">Uncharacterized protein</fullName>
    </submittedName>
</protein>
<dbReference type="HOGENOM" id="CLU_1466610_0_0_6"/>
<dbReference type="STRING" id="697282.Mettu_0366"/>
<accession>G3IUR3</accession>
<evidence type="ECO:0000313" key="1">
    <source>
        <dbReference type="EMBL" id="EGW21598.1"/>
    </source>
</evidence>
<gene>
    <name evidence="1" type="ORF">Mettu_0366</name>
</gene>
<organism evidence="1 2">
    <name type="scientific">Methylobacter tundripaludum (strain ATCC BAA-1195 / DSM 17260 / SV96)</name>
    <dbReference type="NCBI Taxonomy" id="697282"/>
    <lineage>
        <taxon>Bacteria</taxon>
        <taxon>Pseudomonadati</taxon>
        <taxon>Pseudomonadota</taxon>
        <taxon>Gammaproteobacteria</taxon>
        <taxon>Methylococcales</taxon>
        <taxon>Methylococcaceae</taxon>
        <taxon>Methylobacter</taxon>
    </lineage>
</organism>
<evidence type="ECO:0000313" key="2">
    <source>
        <dbReference type="Proteomes" id="UP000004664"/>
    </source>
</evidence>
<dbReference type="EMBL" id="JH109152">
    <property type="protein sequence ID" value="EGW21598.1"/>
    <property type="molecule type" value="Genomic_DNA"/>
</dbReference>
<reference evidence="1 2" key="1">
    <citation type="submission" date="2011-06" db="EMBL/GenBank/DDBJ databases">
        <title>Genomic sequence of Methylobacter tundripaludum SV96.</title>
        <authorList>
            <consortium name="US DOE Joint Genome Institute"/>
            <person name="Lucas S."/>
            <person name="Han J."/>
            <person name="Lapidus A."/>
            <person name="Cheng J.-F."/>
            <person name="Goodwin L."/>
            <person name="Pitluck S."/>
            <person name="Held B."/>
            <person name="Detter J.C."/>
            <person name="Han C."/>
            <person name="Tapia R."/>
            <person name="Land M."/>
            <person name="Hauser L."/>
            <person name="Kyrpides N."/>
            <person name="Ivanova N."/>
            <person name="Ovchinnikova G."/>
            <person name="Pagani I."/>
            <person name="Klotz M.G."/>
            <person name="Dispirito A.A."/>
            <person name="Murrell J.C."/>
            <person name="Dunfield P."/>
            <person name="Kalyuzhnaya M.G."/>
            <person name="Svenning M."/>
            <person name="Trotsenko Y.A."/>
            <person name="Stein L.Y."/>
            <person name="Woyke T."/>
        </authorList>
    </citation>
    <scope>NUCLEOTIDE SEQUENCE [LARGE SCALE GENOMIC DNA]</scope>
    <source>
        <strain evidence="2">ATCC BAA-1195 / DSM 17260 / SV96</strain>
    </source>
</reference>
<dbReference type="AlphaFoldDB" id="G3IUR3"/>
<sequence>MTNTETSMREMRHIVTLFSKSSDFDEQWILFKAYLNTAHSLSDNDSVAKVNFQQNELMNFALVLRNILHHQPAKWHFGKHDVQPTSMSFNFSQNAGVNFSAELSLVIQKNTLEGQELQKILGDNSKKQLAVLRASLEKVNRHVIIVLSLMQQVQEYVEQYCKNQGQYTERYDNEPHGYTLIQNA</sequence>